<evidence type="ECO:0000313" key="4">
    <source>
        <dbReference type="EMBL" id="MCC4309359.1"/>
    </source>
</evidence>
<protein>
    <submittedName>
        <fullName evidence="4">Lipid-binding SYLF domain-containing protein</fullName>
    </submittedName>
</protein>
<comment type="caution">
    <text evidence="4">The sequence shown here is derived from an EMBL/GenBank/DDBJ whole genome shotgun (WGS) entry which is preliminary data.</text>
</comment>
<dbReference type="PANTHER" id="PTHR15629:SF2">
    <property type="entry name" value="SH3 DOMAIN-CONTAINING YSC84-LIKE PROTEIN 1"/>
    <property type="match status" value="1"/>
</dbReference>
<dbReference type="EMBL" id="JAJGNA010000015">
    <property type="protein sequence ID" value="MCC4309359.1"/>
    <property type="molecule type" value="Genomic_DNA"/>
</dbReference>
<feature type="domain" description="Ysc84 actin-binding" evidence="3">
    <location>
        <begin position="133"/>
        <end position="245"/>
    </location>
</feature>
<dbReference type="CDD" id="cd11524">
    <property type="entry name" value="SYLF"/>
    <property type="match status" value="1"/>
</dbReference>
<dbReference type="InterPro" id="IPR007461">
    <property type="entry name" value="Ysc84_actin-binding"/>
</dbReference>
<feature type="signal peptide" evidence="2">
    <location>
        <begin position="1"/>
        <end position="27"/>
    </location>
</feature>
<name>A0A9Q3YMZ5_9GAMM</name>
<organism evidence="4 5">
    <name type="scientific">Alloalcanivorax marinus</name>
    <dbReference type="NCBI Taxonomy" id="1177169"/>
    <lineage>
        <taxon>Bacteria</taxon>
        <taxon>Pseudomonadati</taxon>
        <taxon>Pseudomonadota</taxon>
        <taxon>Gammaproteobacteria</taxon>
        <taxon>Oceanospirillales</taxon>
        <taxon>Alcanivoracaceae</taxon>
        <taxon>Alloalcanivorax</taxon>
    </lineage>
</organism>
<dbReference type="Pfam" id="PF04366">
    <property type="entry name" value="Ysc84"/>
    <property type="match status" value="1"/>
</dbReference>
<feature type="region of interest" description="Disordered" evidence="1">
    <location>
        <begin position="26"/>
        <end position="64"/>
    </location>
</feature>
<keyword evidence="5" id="KW-1185">Reference proteome</keyword>
<evidence type="ECO:0000256" key="2">
    <source>
        <dbReference type="SAM" id="SignalP"/>
    </source>
</evidence>
<sequence>MKSEPMKKATATLAVLTLSALSAAVPANQGSRDVTDAETMQNPSSMQEQRSANLENPDERRNTRDVLDQAGEVLTAMERDEELQNALRQAKGVFLVPDFGRGALVLGGRGGQGVVFTKQDGDWNGPAFYNFGAVSAGAQGGVSAGQVAMLLMTDEAVDSFKQDHNFALNADAGLTLIDWSGQAQGSWGKGDVILWSDTEGVFAGGAISVSDVFADEEANQEFYSQAGEVNVVSILQGDVDSDQDVKLIDRLP</sequence>
<dbReference type="GO" id="GO:0035091">
    <property type="term" value="F:phosphatidylinositol binding"/>
    <property type="evidence" value="ECO:0007669"/>
    <property type="project" value="TreeGrafter"/>
</dbReference>
<keyword evidence="2" id="KW-0732">Signal</keyword>
<feature type="chain" id="PRO_5040226043" evidence="2">
    <location>
        <begin position="28"/>
        <end position="252"/>
    </location>
</feature>
<evidence type="ECO:0000256" key="1">
    <source>
        <dbReference type="SAM" id="MobiDB-lite"/>
    </source>
</evidence>
<proteinExistence type="predicted"/>
<dbReference type="AlphaFoldDB" id="A0A9Q3YMZ5"/>
<accession>A0A9Q3YMZ5</accession>
<evidence type="ECO:0000259" key="3">
    <source>
        <dbReference type="Pfam" id="PF04366"/>
    </source>
</evidence>
<dbReference type="InterPro" id="IPR051702">
    <property type="entry name" value="SH3_domain_YSC84-like"/>
</dbReference>
<dbReference type="Proteomes" id="UP001108027">
    <property type="component" value="Unassembled WGS sequence"/>
</dbReference>
<dbReference type="PANTHER" id="PTHR15629">
    <property type="entry name" value="SH3YL1 PROTEIN"/>
    <property type="match status" value="1"/>
</dbReference>
<feature type="compositionally biased region" description="Polar residues" evidence="1">
    <location>
        <begin position="28"/>
        <end position="54"/>
    </location>
</feature>
<evidence type="ECO:0000313" key="5">
    <source>
        <dbReference type="Proteomes" id="UP001108027"/>
    </source>
</evidence>
<reference evidence="4" key="1">
    <citation type="submission" date="2021-10" db="EMBL/GenBank/DDBJ databases">
        <title>The diversity and Nitrogen Metabolism of Culturable Nitrate-Utilizing Bacteria Within the Oxygen Minimum Zone of the Changjiang (Yangtze River)Estuary.</title>
        <authorList>
            <person name="Zhang D."/>
            <person name="Zheng J."/>
            <person name="Liu S."/>
            <person name="He W."/>
        </authorList>
    </citation>
    <scope>NUCLEOTIDE SEQUENCE</scope>
    <source>
        <strain evidence="4">FXH-223</strain>
    </source>
</reference>
<dbReference type="RefSeq" id="WP_228234208.1">
    <property type="nucleotide sequence ID" value="NZ_ARXL01000062.1"/>
</dbReference>
<gene>
    <name evidence="4" type="ORF">LL252_12345</name>
</gene>